<proteinExistence type="predicted"/>
<dbReference type="AlphaFoldDB" id="A0AAN6YXU0"/>
<organism evidence="2 3">
    <name type="scientific">Canariomyces notabilis</name>
    <dbReference type="NCBI Taxonomy" id="2074819"/>
    <lineage>
        <taxon>Eukaryota</taxon>
        <taxon>Fungi</taxon>
        <taxon>Dikarya</taxon>
        <taxon>Ascomycota</taxon>
        <taxon>Pezizomycotina</taxon>
        <taxon>Sordariomycetes</taxon>
        <taxon>Sordariomycetidae</taxon>
        <taxon>Sordariales</taxon>
        <taxon>Chaetomiaceae</taxon>
        <taxon>Canariomyces</taxon>
    </lineage>
</organism>
<dbReference type="GeneID" id="89936990"/>
<gene>
    <name evidence="2" type="ORF">N656DRAFT_743890</name>
</gene>
<keyword evidence="1" id="KW-0812">Transmembrane</keyword>
<evidence type="ECO:0000313" key="2">
    <source>
        <dbReference type="EMBL" id="KAK4117518.1"/>
    </source>
</evidence>
<reference evidence="2" key="2">
    <citation type="submission" date="2023-05" db="EMBL/GenBank/DDBJ databases">
        <authorList>
            <consortium name="Lawrence Berkeley National Laboratory"/>
            <person name="Steindorff A."/>
            <person name="Hensen N."/>
            <person name="Bonometti L."/>
            <person name="Westerberg I."/>
            <person name="Brannstrom I.O."/>
            <person name="Guillou S."/>
            <person name="Cros-Aarteil S."/>
            <person name="Calhoun S."/>
            <person name="Haridas S."/>
            <person name="Kuo A."/>
            <person name="Mondo S."/>
            <person name="Pangilinan J."/>
            <person name="Riley R."/>
            <person name="Labutti K."/>
            <person name="Andreopoulos B."/>
            <person name="Lipzen A."/>
            <person name="Chen C."/>
            <person name="Yanf M."/>
            <person name="Daum C."/>
            <person name="Ng V."/>
            <person name="Clum A."/>
            <person name="Ohm R."/>
            <person name="Martin F."/>
            <person name="Silar P."/>
            <person name="Natvig D."/>
            <person name="Lalanne C."/>
            <person name="Gautier V."/>
            <person name="Ament-Velasquez S.L."/>
            <person name="Kruys A."/>
            <person name="Hutchinson M.I."/>
            <person name="Powell A.J."/>
            <person name="Barry K."/>
            <person name="Miller A.N."/>
            <person name="Grigoriev I.V."/>
            <person name="Debuchy R."/>
            <person name="Gladieux P."/>
            <person name="Thoren M.H."/>
            <person name="Johannesson H."/>
        </authorList>
    </citation>
    <scope>NUCLEOTIDE SEQUENCE</scope>
    <source>
        <strain evidence="2">CBS 508.74</strain>
    </source>
</reference>
<protein>
    <submittedName>
        <fullName evidence="2">Uncharacterized protein</fullName>
    </submittedName>
</protein>
<keyword evidence="3" id="KW-1185">Reference proteome</keyword>
<accession>A0AAN6YXU0</accession>
<evidence type="ECO:0000313" key="3">
    <source>
        <dbReference type="Proteomes" id="UP001302812"/>
    </source>
</evidence>
<keyword evidence="1" id="KW-1133">Transmembrane helix</keyword>
<comment type="caution">
    <text evidence="2">The sequence shown here is derived from an EMBL/GenBank/DDBJ whole genome shotgun (WGS) entry which is preliminary data.</text>
</comment>
<reference evidence="2" key="1">
    <citation type="journal article" date="2023" name="Mol. Phylogenet. Evol.">
        <title>Genome-scale phylogeny and comparative genomics of the fungal order Sordariales.</title>
        <authorList>
            <person name="Hensen N."/>
            <person name="Bonometti L."/>
            <person name="Westerberg I."/>
            <person name="Brannstrom I.O."/>
            <person name="Guillou S."/>
            <person name="Cros-Aarteil S."/>
            <person name="Calhoun S."/>
            <person name="Haridas S."/>
            <person name="Kuo A."/>
            <person name="Mondo S."/>
            <person name="Pangilinan J."/>
            <person name="Riley R."/>
            <person name="LaButti K."/>
            <person name="Andreopoulos B."/>
            <person name="Lipzen A."/>
            <person name="Chen C."/>
            <person name="Yan M."/>
            <person name="Daum C."/>
            <person name="Ng V."/>
            <person name="Clum A."/>
            <person name="Steindorff A."/>
            <person name="Ohm R.A."/>
            <person name="Martin F."/>
            <person name="Silar P."/>
            <person name="Natvig D.O."/>
            <person name="Lalanne C."/>
            <person name="Gautier V."/>
            <person name="Ament-Velasquez S.L."/>
            <person name="Kruys A."/>
            <person name="Hutchinson M.I."/>
            <person name="Powell A.J."/>
            <person name="Barry K."/>
            <person name="Miller A.N."/>
            <person name="Grigoriev I.V."/>
            <person name="Debuchy R."/>
            <person name="Gladieux P."/>
            <person name="Hiltunen Thoren M."/>
            <person name="Johannesson H."/>
        </authorList>
    </citation>
    <scope>NUCLEOTIDE SEQUENCE</scope>
    <source>
        <strain evidence="2">CBS 508.74</strain>
    </source>
</reference>
<feature type="transmembrane region" description="Helical" evidence="1">
    <location>
        <begin position="18"/>
        <end position="37"/>
    </location>
</feature>
<keyword evidence="1" id="KW-0472">Membrane</keyword>
<name>A0AAN6YXU0_9PEZI</name>
<dbReference type="EMBL" id="MU853332">
    <property type="protein sequence ID" value="KAK4117518.1"/>
    <property type="molecule type" value="Genomic_DNA"/>
</dbReference>
<dbReference type="RefSeq" id="XP_064675088.1">
    <property type="nucleotide sequence ID" value="XM_064812865.1"/>
</dbReference>
<sequence length="93" mass="10863">MCIRASCILSRLPAWRRIVCSFAFFACFWLGILYFVIIRPNNDRVTQTHLVDHCLVFQVFFCSFVRTSRPSHSLVITSSFPTVMILKNEMRSI</sequence>
<evidence type="ECO:0000256" key="1">
    <source>
        <dbReference type="SAM" id="Phobius"/>
    </source>
</evidence>
<dbReference type="Proteomes" id="UP001302812">
    <property type="component" value="Unassembled WGS sequence"/>
</dbReference>